<accession>A0ABP8GGA8</accession>
<keyword evidence="1" id="KW-0812">Transmembrane</keyword>
<comment type="caution">
    <text evidence="2">The sequence shown here is derived from an EMBL/GenBank/DDBJ whole genome shotgun (WGS) entry which is preliminary data.</text>
</comment>
<sequence>MNERLKDILSNLHSEVDQEELLRYLEGHLAPEQQQELEAQLLDNDFEAEALEGLQALPDQKKIAGLVEGLNRDLRKKTEKRQARRKAPLQLEPWLLITIALILLLAIIGFVIIKMKSGE</sequence>
<dbReference type="RefSeq" id="WP_345254009.1">
    <property type="nucleotide sequence ID" value="NZ_BAABGY010000005.1"/>
</dbReference>
<proteinExistence type="predicted"/>
<evidence type="ECO:0000313" key="2">
    <source>
        <dbReference type="EMBL" id="GAA4323806.1"/>
    </source>
</evidence>
<name>A0ABP8GGA8_9BACT</name>
<keyword evidence="3" id="KW-1185">Reference proteome</keyword>
<reference evidence="3" key="1">
    <citation type="journal article" date="2019" name="Int. J. Syst. Evol. Microbiol.">
        <title>The Global Catalogue of Microorganisms (GCM) 10K type strain sequencing project: providing services to taxonomists for standard genome sequencing and annotation.</title>
        <authorList>
            <consortium name="The Broad Institute Genomics Platform"/>
            <consortium name="The Broad Institute Genome Sequencing Center for Infectious Disease"/>
            <person name="Wu L."/>
            <person name="Ma J."/>
        </authorList>
    </citation>
    <scope>NUCLEOTIDE SEQUENCE [LARGE SCALE GENOMIC DNA]</scope>
    <source>
        <strain evidence="3">JCM 17919</strain>
    </source>
</reference>
<dbReference type="Proteomes" id="UP001501725">
    <property type="component" value="Unassembled WGS sequence"/>
</dbReference>
<keyword evidence="1" id="KW-1133">Transmembrane helix</keyword>
<evidence type="ECO:0000313" key="3">
    <source>
        <dbReference type="Proteomes" id="UP001501725"/>
    </source>
</evidence>
<feature type="transmembrane region" description="Helical" evidence="1">
    <location>
        <begin position="94"/>
        <end position="113"/>
    </location>
</feature>
<gene>
    <name evidence="2" type="ORF">GCM10023184_10790</name>
</gene>
<protein>
    <submittedName>
        <fullName evidence="2">Uncharacterized protein</fullName>
    </submittedName>
</protein>
<dbReference type="EMBL" id="BAABGY010000005">
    <property type="protein sequence ID" value="GAA4323806.1"/>
    <property type="molecule type" value="Genomic_DNA"/>
</dbReference>
<organism evidence="2 3">
    <name type="scientific">Flaviaesturariibacter amylovorans</name>
    <dbReference type="NCBI Taxonomy" id="1084520"/>
    <lineage>
        <taxon>Bacteria</taxon>
        <taxon>Pseudomonadati</taxon>
        <taxon>Bacteroidota</taxon>
        <taxon>Chitinophagia</taxon>
        <taxon>Chitinophagales</taxon>
        <taxon>Chitinophagaceae</taxon>
        <taxon>Flaviaestuariibacter</taxon>
    </lineage>
</organism>
<evidence type="ECO:0000256" key="1">
    <source>
        <dbReference type="SAM" id="Phobius"/>
    </source>
</evidence>
<keyword evidence="1" id="KW-0472">Membrane</keyword>